<dbReference type="CDD" id="cd06558">
    <property type="entry name" value="crotonase-like"/>
    <property type="match status" value="1"/>
</dbReference>
<keyword evidence="5" id="KW-1185">Reference proteome</keyword>
<dbReference type="Pfam" id="PF00378">
    <property type="entry name" value="ECH_1"/>
    <property type="match status" value="1"/>
</dbReference>
<reference evidence="5" key="1">
    <citation type="journal article" date="2019" name="Int. J. Syst. Evol. Microbiol.">
        <title>The Global Catalogue of Microorganisms (GCM) 10K type strain sequencing project: providing services to taxonomists for standard genome sequencing and annotation.</title>
        <authorList>
            <consortium name="The Broad Institute Genomics Platform"/>
            <consortium name="The Broad Institute Genome Sequencing Center for Infectious Disease"/>
            <person name="Wu L."/>
            <person name="Ma J."/>
        </authorList>
    </citation>
    <scope>NUCLEOTIDE SEQUENCE [LARGE SCALE GENOMIC DNA]</scope>
    <source>
        <strain evidence="5">CCUG 56108</strain>
    </source>
</reference>
<comment type="subcellular location">
    <subcellularLocation>
        <location evidence="1">Peroxisome</location>
    </subcellularLocation>
</comment>
<dbReference type="SUPFAM" id="SSF52096">
    <property type="entry name" value="ClpP/crotonase"/>
    <property type="match status" value="1"/>
</dbReference>
<protein>
    <submittedName>
        <fullName evidence="4">Enoyl-CoA hydratase-related protein</fullName>
    </submittedName>
</protein>
<name>A0ABW3WUK2_9HYPH</name>
<sequence length="251" mass="26628">MSEHVAIQDTPEGVRLIRLDRPEKKNALTGAMYDALRLALEGADVSDAVGAIVFAGMPGAFSAGNDIADFVAGSRKPFTEAPALQFIRQLARTTTPMVAAVDGIAVGIGTTLTLHCDLVYASPAARFRMPFVELGLVPEAASSYLLPRRIGLPKATEFLLLSQPFDADEALRLGLVNAIAPSDLLLDHALAQAARIAALPRGAVAATRRLIRGDQADVEAALEAEAVAFEERLRAPEAQEAFARFLGRAKS</sequence>
<evidence type="ECO:0000256" key="1">
    <source>
        <dbReference type="ARBA" id="ARBA00004275"/>
    </source>
</evidence>
<evidence type="ECO:0000256" key="3">
    <source>
        <dbReference type="ARBA" id="ARBA00023235"/>
    </source>
</evidence>
<keyword evidence="3" id="KW-0413">Isomerase</keyword>
<comment type="caution">
    <text evidence="4">The sequence shown here is derived from an EMBL/GenBank/DDBJ whole genome shotgun (WGS) entry which is preliminary data.</text>
</comment>
<dbReference type="EMBL" id="JBHTND010000003">
    <property type="protein sequence ID" value="MFD1300530.1"/>
    <property type="molecule type" value="Genomic_DNA"/>
</dbReference>
<evidence type="ECO:0000256" key="2">
    <source>
        <dbReference type="ARBA" id="ARBA00023140"/>
    </source>
</evidence>
<dbReference type="RefSeq" id="WP_238208585.1">
    <property type="nucleotide sequence ID" value="NZ_JBHTND010000003.1"/>
</dbReference>
<dbReference type="InterPro" id="IPR001753">
    <property type="entry name" value="Enoyl-CoA_hydra/iso"/>
</dbReference>
<dbReference type="InterPro" id="IPR051053">
    <property type="entry name" value="ECH/Chromodomain_protein"/>
</dbReference>
<keyword evidence="2" id="KW-0576">Peroxisome</keyword>
<dbReference type="Proteomes" id="UP001597176">
    <property type="component" value="Unassembled WGS sequence"/>
</dbReference>
<dbReference type="PANTHER" id="PTHR43684">
    <property type="match status" value="1"/>
</dbReference>
<organism evidence="4 5">
    <name type="scientific">Methylobacterium marchantiae</name>
    <dbReference type="NCBI Taxonomy" id="600331"/>
    <lineage>
        <taxon>Bacteria</taxon>
        <taxon>Pseudomonadati</taxon>
        <taxon>Pseudomonadota</taxon>
        <taxon>Alphaproteobacteria</taxon>
        <taxon>Hyphomicrobiales</taxon>
        <taxon>Methylobacteriaceae</taxon>
        <taxon>Methylobacterium</taxon>
    </lineage>
</organism>
<gene>
    <name evidence="4" type="ORF">ACFQ4G_02880</name>
</gene>
<proteinExistence type="predicted"/>
<evidence type="ECO:0000313" key="4">
    <source>
        <dbReference type="EMBL" id="MFD1300530.1"/>
    </source>
</evidence>
<dbReference type="PANTHER" id="PTHR43684:SF1">
    <property type="entry name" value="ENOYL-COA DELTA ISOMERASE 2"/>
    <property type="match status" value="1"/>
</dbReference>
<dbReference type="Gene3D" id="3.90.226.10">
    <property type="entry name" value="2-enoyl-CoA Hydratase, Chain A, domain 1"/>
    <property type="match status" value="1"/>
</dbReference>
<evidence type="ECO:0000313" key="5">
    <source>
        <dbReference type="Proteomes" id="UP001597176"/>
    </source>
</evidence>
<dbReference type="InterPro" id="IPR029045">
    <property type="entry name" value="ClpP/crotonase-like_dom_sf"/>
</dbReference>
<accession>A0ABW3WUK2</accession>